<keyword evidence="1" id="KW-1133">Transmembrane helix</keyword>
<feature type="transmembrane region" description="Helical" evidence="1">
    <location>
        <begin position="24"/>
        <end position="47"/>
    </location>
</feature>
<dbReference type="OrthoDB" id="5086884at2759"/>
<sequence length="124" mass="14359">MISTVNIFRQFSRKIDQAQDSRRFHVFLVYFSILLDNLLLTVVVPVIPDFLVGLHVEQQQQNSSNENHSNRTFNHFVIDHHFGINGRSMAILNHYDPKTFNQENGQIGTILSSKAFVQLVFNPF</sequence>
<dbReference type="AlphaFoldDB" id="A0A1Y3AYH8"/>
<dbReference type="EMBL" id="MUJZ01057420">
    <property type="protein sequence ID" value="OTF72195.1"/>
    <property type="molecule type" value="Genomic_DNA"/>
</dbReference>
<comment type="caution">
    <text evidence="2">The sequence shown here is derived from an EMBL/GenBank/DDBJ whole genome shotgun (WGS) entry which is preliminary data.</text>
</comment>
<proteinExistence type="predicted"/>
<dbReference type="Proteomes" id="UP000194236">
    <property type="component" value="Unassembled WGS sequence"/>
</dbReference>
<accession>A0A1Y3AYH8</accession>
<organism evidence="2 3">
    <name type="scientific">Euroglyphus maynei</name>
    <name type="common">Mayne's house dust mite</name>
    <dbReference type="NCBI Taxonomy" id="6958"/>
    <lineage>
        <taxon>Eukaryota</taxon>
        <taxon>Metazoa</taxon>
        <taxon>Ecdysozoa</taxon>
        <taxon>Arthropoda</taxon>
        <taxon>Chelicerata</taxon>
        <taxon>Arachnida</taxon>
        <taxon>Acari</taxon>
        <taxon>Acariformes</taxon>
        <taxon>Sarcoptiformes</taxon>
        <taxon>Astigmata</taxon>
        <taxon>Psoroptidia</taxon>
        <taxon>Analgoidea</taxon>
        <taxon>Pyroglyphidae</taxon>
        <taxon>Pyroglyphinae</taxon>
        <taxon>Euroglyphus</taxon>
    </lineage>
</organism>
<evidence type="ECO:0000256" key="1">
    <source>
        <dbReference type="SAM" id="Phobius"/>
    </source>
</evidence>
<protein>
    <submittedName>
        <fullName evidence="2">Portabella-like protein</fullName>
    </submittedName>
</protein>
<reference evidence="2 3" key="1">
    <citation type="submission" date="2017-03" db="EMBL/GenBank/DDBJ databases">
        <title>Genome Survey of Euroglyphus maynei.</title>
        <authorList>
            <person name="Arlian L.G."/>
            <person name="Morgan M.S."/>
            <person name="Rider S.D."/>
        </authorList>
    </citation>
    <scope>NUCLEOTIDE SEQUENCE [LARGE SCALE GENOMIC DNA]</scope>
    <source>
        <strain evidence="2">Arlian Lab</strain>
        <tissue evidence="2">Whole body</tissue>
    </source>
</reference>
<keyword evidence="1" id="KW-0812">Transmembrane</keyword>
<keyword evidence="1" id="KW-0472">Membrane</keyword>
<feature type="non-terminal residue" evidence="2">
    <location>
        <position position="124"/>
    </location>
</feature>
<evidence type="ECO:0000313" key="3">
    <source>
        <dbReference type="Proteomes" id="UP000194236"/>
    </source>
</evidence>
<name>A0A1Y3AYH8_EURMA</name>
<keyword evidence="3" id="KW-1185">Reference proteome</keyword>
<evidence type="ECO:0000313" key="2">
    <source>
        <dbReference type="EMBL" id="OTF72195.1"/>
    </source>
</evidence>
<gene>
    <name evidence="2" type="ORF">BLA29_010355</name>
</gene>